<dbReference type="AlphaFoldDB" id="A0A9J6RLW3"/>
<protein>
    <submittedName>
        <fullName evidence="2">Uncharacterized protein</fullName>
    </submittedName>
</protein>
<accession>A0A9J6RLW3</accession>
<keyword evidence="1" id="KW-0732">Signal</keyword>
<proteinExistence type="predicted"/>
<dbReference type="Proteomes" id="UP001069090">
    <property type="component" value="Unassembled WGS sequence"/>
</dbReference>
<evidence type="ECO:0000313" key="3">
    <source>
        <dbReference type="Proteomes" id="UP001069090"/>
    </source>
</evidence>
<keyword evidence="3" id="KW-1185">Reference proteome</keyword>
<sequence>MNSLWFYACLAFTLLVSCVKHQALADGLGVDKVYHPYVQPLEQEIELRFISAEPEGEASSVQQYLLAYGQSLNEQWFAEVYLVAEKLAGDNLDLEAYELELKRQLTEQGEYSADYALLFELEKQKNEDIWEFATALIVEKEWGRWSATLNAFIVSEWGDDIDDELESKLNLQARYRYSAAIEPALELYMSQDSKALGPVCMGQLRWQKQRLNWEAGLIFGLDNETPDTTFRLLLEYEF</sequence>
<organism evidence="2 3">
    <name type="scientific">Dasania phycosphaerae</name>
    <dbReference type="NCBI Taxonomy" id="2950436"/>
    <lineage>
        <taxon>Bacteria</taxon>
        <taxon>Pseudomonadati</taxon>
        <taxon>Pseudomonadota</taxon>
        <taxon>Gammaproteobacteria</taxon>
        <taxon>Cellvibrionales</taxon>
        <taxon>Spongiibacteraceae</taxon>
        <taxon>Dasania</taxon>
    </lineage>
</organism>
<dbReference type="RefSeq" id="WP_258331592.1">
    <property type="nucleotide sequence ID" value="NZ_JAPTGG010000007.1"/>
</dbReference>
<evidence type="ECO:0000313" key="2">
    <source>
        <dbReference type="EMBL" id="MCZ0865444.1"/>
    </source>
</evidence>
<name>A0A9J6RLW3_9GAMM</name>
<gene>
    <name evidence="2" type="ORF">O0V09_09540</name>
</gene>
<dbReference type="EMBL" id="JAPTGG010000007">
    <property type="protein sequence ID" value="MCZ0865444.1"/>
    <property type="molecule type" value="Genomic_DNA"/>
</dbReference>
<reference evidence="2 3" key="1">
    <citation type="submission" date="2022-12" db="EMBL/GenBank/DDBJ databases">
        <title>Dasania phycosphaerae sp. nov., isolated from particulate material of the south coast of Korea.</title>
        <authorList>
            <person name="Jiang Y."/>
        </authorList>
    </citation>
    <scope>NUCLEOTIDE SEQUENCE [LARGE SCALE GENOMIC DNA]</scope>
    <source>
        <strain evidence="2 3">GY-19</strain>
    </source>
</reference>
<feature type="signal peptide" evidence="1">
    <location>
        <begin position="1"/>
        <end position="25"/>
    </location>
</feature>
<feature type="chain" id="PRO_5039930789" evidence="1">
    <location>
        <begin position="26"/>
        <end position="238"/>
    </location>
</feature>
<comment type="caution">
    <text evidence="2">The sequence shown here is derived from an EMBL/GenBank/DDBJ whole genome shotgun (WGS) entry which is preliminary data.</text>
</comment>
<evidence type="ECO:0000256" key="1">
    <source>
        <dbReference type="SAM" id="SignalP"/>
    </source>
</evidence>